<dbReference type="NCBIfam" id="NF005855">
    <property type="entry name" value="PRK07777.1"/>
    <property type="match status" value="1"/>
</dbReference>
<evidence type="ECO:0000256" key="2">
    <source>
        <dbReference type="ARBA" id="ARBA00022576"/>
    </source>
</evidence>
<dbReference type="SUPFAM" id="SSF53383">
    <property type="entry name" value="PLP-dependent transferases"/>
    <property type="match status" value="1"/>
</dbReference>
<comment type="cofactor">
    <cofactor evidence="1">
        <name>pyridoxal 5'-phosphate</name>
        <dbReference type="ChEBI" id="CHEBI:597326"/>
    </cofactor>
</comment>
<organism evidence="6 7">
    <name type="scientific">Streptomyces crystallinus</name>
    <dbReference type="NCBI Taxonomy" id="68191"/>
    <lineage>
        <taxon>Bacteria</taxon>
        <taxon>Bacillati</taxon>
        <taxon>Actinomycetota</taxon>
        <taxon>Actinomycetes</taxon>
        <taxon>Kitasatosporales</taxon>
        <taxon>Streptomycetaceae</taxon>
        <taxon>Streptomyces</taxon>
    </lineage>
</organism>
<dbReference type="EMBL" id="BAAACA010000003">
    <property type="protein sequence ID" value="GAA0578207.1"/>
    <property type="molecule type" value="Genomic_DNA"/>
</dbReference>
<dbReference type="InterPro" id="IPR015424">
    <property type="entry name" value="PyrdxlP-dep_Trfase"/>
</dbReference>
<dbReference type="PANTHER" id="PTHR43807">
    <property type="entry name" value="FI04487P"/>
    <property type="match status" value="1"/>
</dbReference>
<protein>
    <submittedName>
        <fullName evidence="6">Pyridoxal phosphate-dependent aminotransferase</fullName>
    </submittedName>
</protein>
<evidence type="ECO:0000259" key="5">
    <source>
        <dbReference type="Pfam" id="PF00155"/>
    </source>
</evidence>
<evidence type="ECO:0000313" key="7">
    <source>
        <dbReference type="Proteomes" id="UP001500668"/>
    </source>
</evidence>
<accession>A0ABN1EZ54</accession>
<gene>
    <name evidence="6" type="ORF">GCM10010394_03400</name>
</gene>
<keyword evidence="3" id="KW-0808">Transferase</keyword>
<dbReference type="Gene3D" id="3.90.1150.10">
    <property type="entry name" value="Aspartate Aminotransferase, domain 1"/>
    <property type="match status" value="1"/>
</dbReference>
<name>A0ABN1EZ54_9ACTN</name>
<dbReference type="InterPro" id="IPR015421">
    <property type="entry name" value="PyrdxlP-dep_Trfase_major"/>
</dbReference>
<dbReference type="InterPro" id="IPR051326">
    <property type="entry name" value="Kynurenine-oxoglutarate_AT"/>
</dbReference>
<feature type="domain" description="Aminotransferase class I/classII large" evidence="5">
    <location>
        <begin position="33"/>
        <end position="392"/>
    </location>
</feature>
<evidence type="ECO:0000256" key="3">
    <source>
        <dbReference type="ARBA" id="ARBA00022679"/>
    </source>
</evidence>
<dbReference type="PANTHER" id="PTHR43807:SF20">
    <property type="entry name" value="FI04487P"/>
    <property type="match status" value="1"/>
</dbReference>
<comment type="caution">
    <text evidence="6">The sequence shown here is derived from an EMBL/GenBank/DDBJ whole genome shotgun (WGS) entry which is preliminary data.</text>
</comment>
<dbReference type="CDD" id="cd00609">
    <property type="entry name" value="AAT_like"/>
    <property type="match status" value="1"/>
</dbReference>
<keyword evidence="4" id="KW-0663">Pyridoxal phosphate</keyword>
<evidence type="ECO:0000256" key="4">
    <source>
        <dbReference type="ARBA" id="ARBA00022898"/>
    </source>
</evidence>
<sequence>MTSSARPLLNRRLAEFGTTVFAEMSALAVSTGAINLGQGFPDTDGPEEVREAAVRALRDGRGNQYPPGPGVPELRAAIADHQRRRYGLACDPDREVLVTAGATEAIAAALLALVEPGDEVIALEPYYDSYAACIAMAGGVRVPVTLRPDAGRYHLDLDELRAAVTPRTRLILLNTPHNPTGTVLTREELTAVAELACERDLLVVTDEVYEHLVFDGEHLPIATLPGMRERTVTIGSAGKTFSFTGWKVGWVTAAPELVTAVRSAKQYLTYVASGPFQYAVAEALRLPDAYFDALREDLRAKRDLLSAGLAAAGFAVYRPAGTYFVTTDIRPLGVELSHGGDGFAFCRALPERCGVVAIPNAVFYDHRDAGAPFVRFAFCKRESVLQEAVSRLKALAG</sequence>
<proteinExistence type="predicted"/>
<dbReference type="Gene3D" id="3.40.640.10">
    <property type="entry name" value="Type I PLP-dependent aspartate aminotransferase-like (Major domain)"/>
    <property type="match status" value="1"/>
</dbReference>
<keyword evidence="2 6" id="KW-0032">Aminotransferase</keyword>
<reference evidence="6 7" key="1">
    <citation type="journal article" date="2019" name="Int. J. Syst. Evol. Microbiol.">
        <title>The Global Catalogue of Microorganisms (GCM) 10K type strain sequencing project: providing services to taxonomists for standard genome sequencing and annotation.</title>
        <authorList>
            <consortium name="The Broad Institute Genomics Platform"/>
            <consortium name="The Broad Institute Genome Sequencing Center for Infectious Disease"/>
            <person name="Wu L."/>
            <person name="Ma J."/>
        </authorList>
    </citation>
    <scope>NUCLEOTIDE SEQUENCE [LARGE SCALE GENOMIC DNA]</scope>
    <source>
        <strain evidence="6 7">JCM 5067</strain>
    </source>
</reference>
<dbReference type="GO" id="GO:0008483">
    <property type="term" value="F:transaminase activity"/>
    <property type="evidence" value="ECO:0007669"/>
    <property type="project" value="UniProtKB-KW"/>
</dbReference>
<dbReference type="InterPro" id="IPR004839">
    <property type="entry name" value="Aminotransferase_I/II_large"/>
</dbReference>
<keyword evidence="7" id="KW-1185">Reference proteome</keyword>
<evidence type="ECO:0000313" key="6">
    <source>
        <dbReference type="EMBL" id="GAA0578207.1"/>
    </source>
</evidence>
<dbReference type="Pfam" id="PF00155">
    <property type="entry name" value="Aminotran_1_2"/>
    <property type="match status" value="1"/>
</dbReference>
<dbReference type="InterPro" id="IPR015422">
    <property type="entry name" value="PyrdxlP-dep_Trfase_small"/>
</dbReference>
<evidence type="ECO:0000256" key="1">
    <source>
        <dbReference type="ARBA" id="ARBA00001933"/>
    </source>
</evidence>
<dbReference type="Proteomes" id="UP001500668">
    <property type="component" value="Unassembled WGS sequence"/>
</dbReference>